<proteinExistence type="predicted"/>
<dbReference type="KEGG" id="lse:F1C12_05085"/>
<keyword evidence="1" id="KW-0472">Membrane</keyword>
<evidence type="ECO:0000256" key="1">
    <source>
        <dbReference type="SAM" id="Phobius"/>
    </source>
</evidence>
<feature type="transmembrane region" description="Helical" evidence="1">
    <location>
        <begin position="195"/>
        <end position="220"/>
    </location>
</feature>
<dbReference type="Proteomes" id="UP000515511">
    <property type="component" value="Chromosome"/>
</dbReference>
<gene>
    <name evidence="2" type="ORF">F1C12_05085</name>
</gene>
<feature type="transmembrane region" description="Helical" evidence="1">
    <location>
        <begin position="164"/>
        <end position="189"/>
    </location>
</feature>
<feature type="transmembrane region" description="Helical" evidence="1">
    <location>
        <begin position="227"/>
        <end position="246"/>
    </location>
</feature>
<evidence type="ECO:0008006" key="4">
    <source>
        <dbReference type="Google" id="ProtNLM"/>
    </source>
</evidence>
<name>A0A7G6Y7U4_9MICO</name>
<organism evidence="2 3">
    <name type="scientific">Leifsonia shinshuensis</name>
    <dbReference type="NCBI Taxonomy" id="150026"/>
    <lineage>
        <taxon>Bacteria</taxon>
        <taxon>Bacillati</taxon>
        <taxon>Actinomycetota</taxon>
        <taxon>Actinomycetes</taxon>
        <taxon>Micrococcales</taxon>
        <taxon>Microbacteriaceae</taxon>
        <taxon>Leifsonia</taxon>
    </lineage>
</organism>
<reference evidence="3" key="1">
    <citation type="submission" date="2019-09" db="EMBL/GenBank/DDBJ databases">
        <title>Antimicrobial potential of Antarctic Bacteria.</title>
        <authorList>
            <person name="Benaud N."/>
            <person name="Edwards R.J."/>
            <person name="Ferrari B.C."/>
        </authorList>
    </citation>
    <scope>NUCLEOTIDE SEQUENCE [LARGE SCALE GENOMIC DNA]</scope>
    <source>
        <strain evidence="3">INR9</strain>
    </source>
</reference>
<accession>A0A7G6Y7U4</accession>
<feature type="transmembrane region" description="Helical" evidence="1">
    <location>
        <begin position="316"/>
        <end position="335"/>
    </location>
</feature>
<feature type="transmembrane region" description="Helical" evidence="1">
    <location>
        <begin position="252"/>
        <end position="273"/>
    </location>
</feature>
<dbReference type="RefSeq" id="WP_185277728.1">
    <property type="nucleotide sequence ID" value="NZ_CP043641.1"/>
</dbReference>
<keyword evidence="1" id="KW-0812">Transmembrane</keyword>
<feature type="transmembrane region" description="Helical" evidence="1">
    <location>
        <begin position="28"/>
        <end position="49"/>
    </location>
</feature>
<sequence>MSAHRITPVPAVARPPRFWPPAAFWKTLGSHIVIPLFLAAGMALAYLGAFHAAQPDSIPVGIVGQGPAADVFAQALNDKAPSALDVSTVTTLAKAKAEVADGTLSAAYATDAGHATIVVSTAASPAEASAAQELLLPIAYQQHLPVAIDDVRPVPANDMTGQGLFFMMVAMSVGGYSSAIAIAAVAARLGIGWRIAVSAATAVVVSAITTVVAGPIFHVLAGNEWSIGLLGALYTFGIITIGVGLHPMLGRWTTPVLTLLFVMLNVTTSGGIFPQNMQPPFFAGLSTFWTGAAWLDSARALTYLPGQQFGFDGLRLALWATAGLALIGISHLLTVRRRRAADDTIAATAEEEETAAVAA</sequence>
<dbReference type="EMBL" id="CP043641">
    <property type="protein sequence ID" value="QNE34559.1"/>
    <property type="molecule type" value="Genomic_DNA"/>
</dbReference>
<protein>
    <recommendedName>
        <fullName evidence="4">ABC transporter permease</fullName>
    </recommendedName>
</protein>
<evidence type="ECO:0000313" key="2">
    <source>
        <dbReference type="EMBL" id="QNE34559.1"/>
    </source>
</evidence>
<evidence type="ECO:0000313" key="3">
    <source>
        <dbReference type="Proteomes" id="UP000515511"/>
    </source>
</evidence>
<dbReference type="AlphaFoldDB" id="A0A7G6Y7U4"/>
<keyword evidence="1" id="KW-1133">Transmembrane helix</keyword>